<proteinExistence type="inferred from homology"/>
<dbReference type="Gene3D" id="6.10.340.10">
    <property type="match status" value="1"/>
</dbReference>
<feature type="transmembrane region" description="Helical" evidence="9">
    <location>
        <begin position="12"/>
        <end position="33"/>
    </location>
</feature>
<keyword evidence="3 9" id="KW-0812">Transmembrane</keyword>
<dbReference type="Gene3D" id="3.30.450.20">
    <property type="entry name" value="PAS domain"/>
    <property type="match status" value="1"/>
</dbReference>
<dbReference type="AlphaFoldDB" id="A0A418W105"/>
<dbReference type="SMART" id="SM01049">
    <property type="entry name" value="Cache_2"/>
    <property type="match status" value="1"/>
</dbReference>
<evidence type="ECO:0000313" key="13">
    <source>
        <dbReference type="Proteomes" id="UP000283458"/>
    </source>
</evidence>
<organism evidence="12 13">
    <name type="scientific">Azospirillum cavernae</name>
    <dbReference type="NCBI Taxonomy" id="2320860"/>
    <lineage>
        <taxon>Bacteria</taxon>
        <taxon>Pseudomonadati</taxon>
        <taxon>Pseudomonadota</taxon>
        <taxon>Alphaproteobacteria</taxon>
        <taxon>Rhodospirillales</taxon>
        <taxon>Azospirillaceae</taxon>
        <taxon>Azospirillum</taxon>
    </lineage>
</organism>
<dbReference type="Pfam" id="PF00015">
    <property type="entry name" value="MCPsignal"/>
    <property type="match status" value="1"/>
</dbReference>
<comment type="caution">
    <text evidence="12">The sequence shown here is derived from an EMBL/GenBank/DDBJ whole genome shotgun (WGS) entry which is preliminary data.</text>
</comment>
<dbReference type="SMART" id="SM00304">
    <property type="entry name" value="HAMP"/>
    <property type="match status" value="1"/>
</dbReference>
<keyword evidence="5 9" id="KW-0472">Membrane</keyword>
<dbReference type="OrthoDB" id="7260004at2"/>
<dbReference type="CDD" id="cd06225">
    <property type="entry name" value="HAMP"/>
    <property type="match status" value="1"/>
</dbReference>
<evidence type="ECO:0000256" key="5">
    <source>
        <dbReference type="ARBA" id="ARBA00023136"/>
    </source>
</evidence>
<keyword evidence="13" id="KW-1185">Reference proteome</keyword>
<comment type="similarity">
    <text evidence="7">Belongs to the methyl-accepting chemotaxis (MCP) protein family.</text>
</comment>
<dbReference type="Proteomes" id="UP000283458">
    <property type="component" value="Unassembled WGS sequence"/>
</dbReference>
<evidence type="ECO:0000256" key="7">
    <source>
        <dbReference type="ARBA" id="ARBA00029447"/>
    </source>
</evidence>
<protein>
    <submittedName>
        <fullName evidence="12">HAMP domain-containing protein</fullName>
    </submittedName>
</protein>
<sequence>MSGTKLTLRAKLWALVALASVASISIAAAGLWLNKQSMLQDRKASLQHVVEIAHGLATGYDAEVKAGRLTKEQAFERYKANVNTMLYNGKDYIFVQNLQYQTVIHPFRPDVIGKDQRDNKDSNGVYFVRNLVDTARNKGQGFVEYMYPKPNSDIPLPKLSFVKFFEPWQLEIGTGVYIDDLDARFNENLVKVMGVVALLALPVIVLIALVGNGISTRVRRLAAAMGTLAQGDLSVAVPETTRQDELGDMGRAVQVFKENAEARRRLEAEQVAVTQRAEQDKRQSMDRLAHGFEGSVGGMIQAVTATTSELEQKVRAMSQAADQTNHLASVVAMASDTTAANVQTVAAASQQLSSSIVEIGQQVTEASRVAEEAVGLAQQANNRIGSLADAVDKIGAVVGLINSIAGQTNLLALNATIEAARAGEAGKGFAVVASEVKALANQTAKATDEIGGQMSGIQSVTGQAVMEIQRVAAVIDRLSNIATAISAAVEEQNAATAEISRSVQQAAAGTGEVSSSIAGVTVASDQSGRTARELVDALGKLSGQADGLKSQVSSFLNTVRAA</sequence>
<evidence type="ECO:0000256" key="9">
    <source>
        <dbReference type="SAM" id="Phobius"/>
    </source>
</evidence>
<dbReference type="RefSeq" id="WP_119829336.1">
    <property type="nucleotide sequence ID" value="NZ_QYUL01000001.1"/>
</dbReference>
<dbReference type="SMART" id="SM00283">
    <property type="entry name" value="MA"/>
    <property type="match status" value="1"/>
</dbReference>
<dbReference type="Pfam" id="PF00672">
    <property type="entry name" value="HAMP"/>
    <property type="match status" value="1"/>
</dbReference>
<evidence type="ECO:0000259" key="10">
    <source>
        <dbReference type="PROSITE" id="PS50111"/>
    </source>
</evidence>
<dbReference type="GO" id="GO:0006935">
    <property type="term" value="P:chemotaxis"/>
    <property type="evidence" value="ECO:0007669"/>
    <property type="project" value="InterPro"/>
</dbReference>
<dbReference type="EMBL" id="QYUL01000001">
    <property type="protein sequence ID" value="RJF83696.1"/>
    <property type="molecule type" value="Genomic_DNA"/>
</dbReference>
<dbReference type="Pfam" id="PF17200">
    <property type="entry name" value="sCache_2"/>
    <property type="match status" value="1"/>
</dbReference>
<keyword evidence="4 9" id="KW-1133">Transmembrane helix</keyword>
<evidence type="ECO:0000256" key="4">
    <source>
        <dbReference type="ARBA" id="ARBA00022989"/>
    </source>
</evidence>
<dbReference type="GO" id="GO:0005886">
    <property type="term" value="C:plasma membrane"/>
    <property type="evidence" value="ECO:0007669"/>
    <property type="project" value="UniProtKB-SubCell"/>
</dbReference>
<dbReference type="Gene3D" id="1.10.287.950">
    <property type="entry name" value="Methyl-accepting chemotaxis protein"/>
    <property type="match status" value="1"/>
</dbReference>
<comment type="subcellular location">
    <subcellularLocation>
        <location evidence="1">Cell membrane</location>
        <topology evidence="1">Multi-pass membrane protein</topology>
    </subcellularLocation>
</comment>
<dbReference type="InterPro" id="IPR004090">
    <property type="entry name" value="Chemotax_Me-accpt_rcpt"/>
</dbReference>
<evidence type="ECO:0000256" key="8">
    <source>
        <dbReference type="PROSITE-ProRule" id="PRU00284"/>
    </source>
</evidence>
<dbReference type="PRINTS" id="PR00260">
    <property type="entry name" value="CHEMTRNSDUCR"/>
</dbReference>
<name>A0A418W105_9PROT</name>
<feature type="transmembrane region" description="Helical" evidence="9">
    <location>
        <begin position="192"/>
        <end position="211"/>
    </location>
</feature>
<keyword evidence="2" id="KW-1003">Cell membrane</keyword>
<dbReference type="SUPFAM" id="SSF58104">
    <property type="entry name" value="Methyl-accepting chemotaxis protein (MCP) signaling domain"/>
    <property type="match status" value="1"/>
</dbReference>
<reference evidence="12 13" key="1">
    <citation type="submission" date="2018-09" db="EMBL/GenBank/DDBJ databases">
        <authorList>
            <person name="Zhu H."/>
        </authorList>
    </citation>
    <scope>NUCLEOTIDE SEQUENCE [LARGE SCALE GENOMIC DNA]</scope>
    <source>
        <strain evidence="12 13">K2W22B-5</strain>
    </source>
</reference>
<evidence type="ECO:0000259" key="11">
    <source>
        <dbReference type="PROSITE" id="PS50885"/>
    </source>
</evidence>
<dbReference type="PROSITE" id="PS50885">
    <property type="entry name" value="HAMP"/>
    <property type="match status" value="1"/>
</dbReference>
<keyword evidence="6 8" id="KW-0807">Transducer</keyword>
<evidence type="ECO:0000256" key="6">
    <source>
        <dbReference type="ARBA" id="ARBA00023224"/>
    </source>
</evidence>
<dbReference type="PANTHER" id="PTHR32089:SF112">
    <property type="entry name" value="LYSOZYME-LIKE PROTEIN-RELATED"/>
    <property type="match status" value="1"/>
</dbReference>
<dbReference type="InterPro" id="IPR033480">
    <property type="entry name" value="sCache_2"/>
</dbReference>
<evidence type="ECO:0000313" key="12">
    <source>
        <dbReference type="EMBL" id="RJF83696.1"/>
    </source>
</evidence>
<gene>
    <name evidence="12" type="ORF">D3877_03360</name>
</gene>
<dbReference type="PANTHER" id="PTHR32089">
    <property type="entry name" value="METHYL-ACCEPTING CHEMOTAXIS PROTEIN MCPB"/>
    <property type="match status" value="1"/>
</dbReference>
<feature type="domain" description="HAMP" evidence="11">
    <location>
        <begin position="212"/>
        <end position="265"/>
    </location>
</feature>
<evidence type="ECO:0000256" key="1">
    <source>
        <dbReference type="ARBA" id="ARBA00004651"/>
    </source>
</evidence>
<accession>A0A418W105</accession>
<dbReference type="InterPro" id="IPR004089">
    <property type="entry name" value="MCPsignal_dom"/>
</dbReference>
<evidence type="ECO:0000256" key="3">
    <source>
        <dbReference type="ARBA" id="ARBA00022692"/>
    </source>
</evidence>
<feature type="domain" description="Methyl-accepting transducer" evidence="10">
    <location>
        <begin position="306"/>
        <end position="542"/>
    </location>
</feature>
<evidence type="ECO:0000256" key="2">
    <source>
        <dbReference type="ARBA" id="ARBA00022475"/>
    </source>
</evidence>
<dbReference type="InterPro" id="IPR003660">
    <property type="entry name" value="HAMP_dom"/>
</dbReference>
<dbReference type="PROSITE" id="PS50111">
    <property type="entry name" value="CHEMOTAXIS_TRANSDUC_2"/>
    <property type="match status" value="1"/>
</dbReference>
<dbReference type="GO" id="GO:0004888">
    <property type="term" value="F:transmembrane signaling receptor activity"/>
    <property type="evidence" value="ECO:0007669"/>
    <property type="project" value="InterPro"/>
</dbReference>
<dbReference type="GO" id="GO:0007165">
    <property type="term" value="P:signal transduction"/>
    <property type="evidence" value="ECO:0007669"/>
    <property type="project" value="UniProtKB-KW"/>
</dbReference>